<proteinExistence type="predicted"/>
<comment type="caution">
    <text evidence="1">The sequence shown here is derived from an EMBL/GenBank/DDBJ whole genome shotgun (WGS) entry which is preliminary data.</text>
</comment>
<accession>A0ABD2YDN7</accession>
<dbReference type="AlphaFoldDB" id="A0ABD2YDN7"/>
<feature type="non-terminal residue" evidence="1">
    <location>
        <position position="62"/>
    </location>
</feature>
<feature type="non-terminal residue" evidence="1">
    <location>
        <position position="1"/>
    </location>
</feature>
<dbReference type="Gene3D" id="3.40.140.10">
    <property type="entry name" value="Cytidine Deaminase, domain 2"/>
    <property type="match status" value="1"/>
</dbReference>
<protein>
    <recommendedName>
        <fullName evidence="3">MPN domain-containing protein</fullName>
    </recommendedName>
</protein>
<reference evidence="1 2" key="1">
    <citation type="submission" date="2024-11" db="EMBL/GenBank/DDBJ databases">
        <title>A near-complete genome assembly of Cinchona calisaya.</title>
        <authorList>
            <person name="Lian D.C."/>
            <person name="Zhao X.W."/>
            <person name="Wei L."/>
        </authorList>
    </citation>
    <scope>NUCLEOTIDE SEQUENCE [LARGE SCALE GENOMIC DNA]</scope>
    <source>
        <tissue evidence="1">Nenye</tissue>
    </source>
</reference>
<dbReference type="EMBL" id="JBJUIK010000014">
    <property type="protein sequence ID" value="KAL3503972.1"/>
    <property type="molecule type" value="Genomic_DNA"/>
</dbReference>
<gene>
    <name evidence="1" type="ORF">ACH5RR_033813</name>
</gene>
<evidence type="ECO:0000313" key="1">
    <source>
        <dbReference type="EMBL" id="KAL3503972.1"/>
    </source>
</evidence>
<organism evidence="1 2">
    <name type="scientific">Cinchona calisaya</name>
    <dbReference type="NCBI Taxonomy" id="153742"/>
    <lineage>
        <taxon>Eukaryota</taxon>
        <taxon>Viridiplantae</taxon>
        <taxon>Streptophyta</taxon>
        <taxon>Embryophyta</taxon>
        <taxon>Tracheophyta</taxon>
        <taxon>Spermatophyta</taxon>
        <taxon>Magnoliopsida</taxon>
        <taxon>eudicotyledons</taxon>
        <taxon>Gunneridae</taxon>
        <taxon>Pentapetalae</taxon>
        <taxon>asterids</taxon>
        <taxon>lamiids</taxon>
        <taxon>Gentianales</taxon>
        <taxon>Rubiaceae</taxon>
        <taxon>Cinchonoideae</taxon>
        <taxon>Cinchoneae</taxon>
        <taxon>Cinchona</taxon>
    </lineage>
</organism>
<evidence type="ECO:0008006" key="3">
    <source>
        <dbReference type="Google" id="ProtNLM"/>
    </source>
</evidence>
<dbReference type="PANTHER" id="PTHR12947">
    <property type="entry name" value="AMSH-LIKE PROTEASE"/>
    <property type="match status" value="1"/>
</dbReference>
<evidence type="ECO:0000313" key="2">
    <source>
        <dbReference type="Proteomes" id="UP001630127"/>
    </source>
</evidence>
<keyword evidence="2" id="KW-1185">Reference proteome</keyword>
<dbReference type="Proteomes" id="UP001630127">
    <property type="component" value="Unassembled WGS sequence"/>
</dbReference>
<dbReference type="PANTHER" id="PTHR12947:SF13">
    <property type="entry name" value="FI19924P1"/>
    <property type="match status" value="1"/>
</dbReference>
<name>A0ABD2YDN7_9GENT</name>
<sequence>EERTFTVTNLITPKPESTPSSCQVLNKEEIFTIQNQQSLWIHTHPSQSCFMSSVDLLSVFIP</sequence>
<dbReference type="SUPFAM" id="SSF102712">
    <property type="entry name" value="JAB1/MPN domain"/>
    <property type="match status" value="1"/>
</dbReference>